<feature type="transmembrane region" description="Helical" evidence="1">
    <location>
        <begin position="368"/>
        <end position="384"/>
    </location>
</feature>
<feature type="transmembrane region" description="Helical" evidence="1">
    <location>
        <begin position="117"/>
        <end position="150"/>
    </location>
</feature>
<reference evidence="2" key="2">
    <citation type="submission" date="2020-09" db="EMBL/GenBank/DDBJ databases">
        <authorList>
            <person name="Sun Q."/>
            <person name="Ohkuma M."/>
        </authorList>
    </citation>
    <scope>NUCLEOTIDE SEQUENCE</scope>
    <source>
        <strain evidence="2">JCM 3172</strain>
    </source>
</reference>
<reference evidence="2" key="1">
    <citation type="journal article" date="2014" name="Int. J. Syst. Evol. Microbiol.">
        <title>Complete genome sequence of Corynebacterium casei LMG S-19264T (=DSM 44701T), isolated from a smear-ripened cheese.</title>
        <authorList>
            <consortium name="US DOE Joint Genome Institute (JGI-PGF)"/>
            <person name="Walter F."/>
            <person name="Albersmeier A."/>
            <person name="Kalinowski J."/>
            <person name="Ruckert C."/>
        </authorList>
    </citation>
    <scope>NUCLEOTIDE SEQUENCE</scope>
    <source>
        <strain evidence="2">JCM 3172</strain>
    </source>
</reference>
<name>A0A918LNA8_9ACTN</name>
<organism evidence="2 3">
    <name type="scientific">Streptomyces purpureus</name>
    <dbReference type="NCBI Taxonomy" id="1951"/>
    <lineage>
        <taxon>Bacteria</taxon>
        <taxon>Bacillati</taxon>
        <taxon>Actinomycetota</taxon>
        <taxon>Actinomycetes</taxon>
        <taxon>Kitasatosporales</taxon>
        <taxon>Streptomycetaceae</taxon>
        <taxon>Streptomyces</taxon>
    </lineage>
</organism>
<comment type="caution">
    <text evidence="2">The sequence shown here is derived from an EMBL/GenBank/DDBJ whole genome shotgun (WGS) entry which is preliminary data.</text>
</comment>
<dbReference type="Proteomes" id="UP000619486">
    <property type="component" value="Unassembled WGS sequence"/>
</dbReference>
<sequence length="399" mass="42645">MLPALIAVAYVLLQIVGKPTLPPANDAYRYARATLEILGDSREQAQHTALKAYCRDKVHWDLRYQGLDPQNLREDAPAGPDRAKRYKGCLINSAKGLEPTSPRYERIFDVRPGFAVLAVPAVAVLGAGPGLLVTSVLFTVLGGVLVYLLLRAVGTGRGTAAIGQAFYYASPIGWWGGLPLTEGPVLALTIGALLGSWWLLNHRTTAGSLMLAGSLLVGTAVKYSTFLLVAGALGAAALVCLLIVAGTRHRGTYLLAALNTAAVIGIGVLSIRYSLPGSSETLQDTFTNHFAQPDVDAPWPMLGELNANYWTHWLQEQARSPWLIAAVGLGAWGLFRHNRALAWPVLAVGMTGLAAEIAHPVYSQGDRLMVNVWIVAVLGLPLLLDQVTRRRGAQVPGPS</sequence>
<keyword evidence="1" id="KW-1133">Transmembrane helix</keyword>
<keyword evidence="1" id="KW-0472">Membrane</keyword>
<keyword evidence="1" id="KW-0812">Transmembrane</keyword>
<proteinExistence type="predicted"/>
<dbReference type="EMBL" id="BMQQ01000005">
    <property type="protein sequence ID" value="GGT25501.1"/>
    <property type="molecule type" value="Genomic_DNA"/>
</dbReference>
<keyword evidence="3" id="KW-1185">Reference proteome</keyword>
<protein>
    <submittedName>
        <fullName evidence="2">Uncharacterized protein</fullName>
    </submittedName>
</protein>
<evidence type="ECO:0000313" key="3">
    <source>
        <dbReference type="Proteomes" id="UP000619486"/>
    </source>
</evidence>
<feature type="transmembrane region" description="Helical" evidence="1">
    <location>
        <begin position="342"/>
        <end position="362"/>
    </location>
</feature>
<evidence type="ECO:0000313" key="2">
    <source>
        <dbReference type="EMBL" id="GGT25501.1"/>
    </source>
</evidence>
<gene>
    <name evidence="2" type="ORF">GCM10014713_18100</name>
</gene>
<evidence type="ECO:0000256" key="1">
    <source>
        <dbReference type="SAM" id="Phobius"/>
    </source>
</evidence>
<accession>A0A918LNA8</accession>
<feature type="transmembrane region" description="Helical" evidence="1">
    <location>
        <begin position="220"/>
        <end position="245"/>
    </location>
</feature>
<dbReference type="AlphaFoldDB" id="A0A918LNA8"/>
<feature type="transmembrane region" description="Helical" evidence="1">
    <location>
        <begin position="318"/>
        <end position="335"/>
    </location>
</feature>
<feature type="transmembrane region" description="Helical" evidence="1">
    <location>
        <begin position="252"/>
        <end position="275"/>
    </location>
</feature>